<dbReference type="KEGG" id="gqu:AWC35_18190"/>
<feature type="chain" id="PRO_5011992841" description="DUF3750 domain-containing protein" evidence="1">
    <location>
        <begin position="25"/>
        <end position="263"/>
    </location>
</feature>
<dbReference type="OrthoDB" id="199084at2"/>
<keyword evidence="1" id="KW-0732">Signal</keyword>
<dbReference type="Proteomes" id="UP000217182">
    <property type="component" value="Chromosome"/>
</dbReference>
<dbReference type="InterPro" id="IPR022224">
    <property type="entry name" value="DUF3750"/>
</dbReference>
<evidence type="ECO:0000256" key="1">
    <source>
        <dbReference type="SAM" id="SignalP"/>
    </source>
</evidence>
<evidence type="ECO:0000313" key="3">
    <source>
        <dbReference type="Proteomes" id="UP000217182"/>
    </source>
</evidence>
<name>A0A250B4U0_9GAMM</name>
<dbReference type="EMBL" id="CP014136">
    <property type="protein sequence ID" value="ATA21121.1"/>
    <property type="molecule type" value="Genomic_DNA"/>
</dbReference>
<dbReference type="AlphaFoldDB" id="A0A250B4U0"/>
<evidence type="ECO:0000313" key="2">
    <source>
        <dbReference type="EMBL" id="ATA21121.1"/>
    </source>
</evidence>
<dbReference type="Pfam" id="PF12570">
    <property type="entry name" value="DUF3750"/>
    <property type="match status" value="1"/>
</dbReference>
<proteinExistence type="predicted"/>
<reference evidence="2 3" key="1">
    <citation type="submission" date="2016-01" db="EMBL/GenBank/DDBJ databases">
        <authorList>
            <person name="Oliw E.H."/>
        </authorList>
    </citation>
    <scope>NUCLEOTIDE SEQUENCE [LARGE SCALE GENOMIC DNA]</scope>
    <source>
        <strain evidence="2 3">FRB97</strain>
    </source>
</reference>
<evidence type="ECO:0008006" key="4">
    <source>
        <dbReference type="Google" id="ProtNLM"/>
    </source>
</evidence>
<accession>A0A250B4U0</accession>
<feature type="signal peptide" evidence="1">
    <location>
        <begin position="1"/>
        <end position="24"/>
    </location>
</feature>
<sequence>MNYVKVLAIGFVCVLLLSFGQSLANAMRNGESSTGKGWWSARRDSAGIAPDPVKLRQVAIVQIYAAPTYGWRGRVAVHPWIIFKQAGETRYRRYEVVRWGSDNVVRRDYALPDGLWFGSRPTLLVDHRGARAGEMIPRIEAAIKSYPYPHTYHAWPGPNSNTFIAHIGREVPELKLDMPANAIGKDYRPLTRPIGLPPSGRGVQVSLLGVLGVTLGAEEGIEVNVLGLNMGIDFNSPALRLPFIGRLGYEKPQDQVKKEERKI</sequence>
<gene>
    <name evidence="2" type="ORF">AWC35_18190</name>
</gene>
<keyword evidence="3" id="KW-1185">Reference proteome</keyword>
<organism evidence="2 3">
    <name type="scientific">Gibbsiella quercinecans</name>
    <dbReference type="NCBI Taxonomy" id="929813"/>
    <lineage>
        <taxon>Bacteria</taxon>
        <taxon>Pseudomonadati</taxon>
        <taxon>Pseudomonadota</taxon>
        <taxon>Gammaproteobacteria</taxon>
        <taxon>Enterobacterales</taxon>
        <taxon>Yersiniaceae</taxon>
        <taxon>Gibbsiella</taxon>
    </lineage>
</organism>
<protein>
    <recommendedName>
        <fullName evidence="4">DUF3750 domain-containing protein</fullName>
    </recommendedName>
</protein>
<dbReference type="RefSeq" id="WP_095847702.1">
    <property type="nucleotide sequence ID" value="NZ_CP014136.1"/>
</dbReference>